<sequence length="103" mass="11536">MQLGVYQTLHLISTVPGTFRRAQKEKKREIKKGLGCPEALQVQKPDLAISMLEGVAKLRFVGFSGGEVVRDRLKIIFKLGMDESLKNFRDNNSVFSRGVDKLG</sequence>
<proteinExistence type="predicted"/>
<dbReference type="Proteomes" id="UP000499080">
    <property type="component" value="Unassembled WGS sequence"/>
</dbReference>
<reference evidence="1 2" key="1">
    <citation type="journal article" date="2019" name="Sci. Rep.">
        <title>Orb-weaving spider Araneus ventricosus genome elucidates the spidroin gene catalogue.</title>
        <authorList>
            <person name="Kono N."/>
            <person name="Nakamura H."/>
            <person name="Ohtoshi R."/>
            <person name="Moran D.A.P."/>
            <person name="Shinohara A."/>
            <person name="Yoshida Y."/>
            <person name="Fujiwara M."/>
            <person name="Mori M."/>
            <person name="Tomita M."/>
            <person name="Arakawa K."/>
        </authorList>
    </citation>
    <scope>NUCLEOTIDE SEQUENCE [LARGE SCALE GENOMIC DNA]</scope>
</reference>
<comment type="caution">
    <text evidence="1">The sequence shown here is derived from an EMBL/GenBank/DDBJ whole genome shotgun (WGS) entry which is preliminary data.</text>
</comment>
<name>A0A4Y2F3Q8_ARAVE</name>
<evidence type="ECO:0000313" key="2">
    <source>
        <dbReference type="Proteomes" id="UP000499080"/>
    </source>
</evidence>
<evidence type="ECO:0000313" key="1">
    <source>
        <dbReference type="EMBL" id="GBM34704.1"/>
    </source>
</evidence>
<protein>
    <submittedName>
        <fullName evidence="1">Uncharacterized protein</fullName>
    </submittedName>
</protein>
<dbReference type="EMBL" id="BGPR01000767">
    <property type="protein sequence ID" value="GBM34704.1"/>
    <property type="molecule type" value="Genomic_DNA"/>
</dbReference>
<keyword evidence="2" id="KW-1185">Reference proteome</keyword>
<accession>A0A4Y2F3Q8</accession>
<gene>
    <name evidence="1" type="ORF">AVEN_191853_1</name>
</gene>
<organism evidence="1 2">
    <name type="scientific">Araneus ventricosus</name>
    <name type="common">Orbweaver spider</name>
    <name type="synonym">Epeira ventricosa</name>
    <dbReference type="NCBI Taxonomy" id="182803"/>
    <lineage>
        <taxon>Eukaryota</taxon>
        <taxon>Metazoa</taxon>
        <taxon>Ecdysozoa</taxon>
        <taxon>Arthropoda</taxon>
        <taxon>Chelicerata</taxon>
        <taxon>Arachnida</taxon>
        <taxon>Araneae</taxon>
        <taxon>Araneomorphae</taxon>
        <taxon>Entelegynae</taxon>
        <taxon>Araneoidea</taxon>
        <taxon>Araneidae</taxon>
        <taxon>Araneus</taxon>
    </lineage>
</organism>
<dbReference type="AlphaFoldDB" id="A0A4Y2F3Q8"/>